<evidence type="ECO:0000259" key="3">
    <source>
        <dbReference type="Pfam" id="PF17775"/>
    </source>
</evidence>
<dbReference type="Pfam" id="PF02810">
    <property type="entry name" value="SEC-C"/>
    <property type="match status" value="1"/>
</dbReference>
<dbReference type="PANTHER" id="PTHR33747:SF1">
    <property type="entry name" value="ADENYLATE CYCLASE-ASSOCIATED CAP C-TERMINAL DOMAIN-CONTAINING PROTEIN"/>
    <property type="match status" value="1"/>
</dbReference>
<comment type="caution">
    <text evidence="4">The sequence shown here is derived from an EMBL/GenBank/DDBJ whole genome shotgun (WGS) entry which is preliminary data.</text>
</comment>
<evidence type="ECO:0000256" key="2">
    <source>
        <dbReference type="HAMAP-Rule" id="MF_00612"/>
    </source>
</evidence>
<dbReference type="SUPFAM" id="SSF54427">
    <property type="entry name" value="NTF2-like"/>
    <property type="match status" value="1"/>
</dbReference>
<protein>
    <recommendedName>
        <fullName evidence="2">UPF0225 protein IF129_12200</fullName>
    </recommendedName>
</protein>
<dbReference type="RefSeq" id="WP_191209612.1">
    <property type="nucleotide sequence ID" value="NZ_BAABKL010000015.1"/>
</dbReference>
<dbReference type="PANTHER" id="PTHR33747">
    <property type="entry name" value="UPF0225 PROTEIN SCO1677"/>
    <property type="match status" value="1"/>
</dbReference>
<dbReference type="HAMAP" id="MF_00612">
    <property type="entry name" value="UPF0225"/>
    <property type="match status" value="1"/>
</dbReference>
<proteinExistence type="inferred from homology"/>
<dbReference type="InterPro" id="IPR032710">
    <property type="entry name" value="NTF2-like_dom_sf"/>
</dbReference>
<dbReference type="InterPro" id="IPR048469">
    <property type="entry name" value="YchJ-like_M"/>
</dbReference>
<dbReference type="EMBL" id="JACXYU010000005">
    <property type="protein sequence ID" value="MBD3932312.1"/>
    <property type="molecule type" value="Genomic_DNA"/>
</dbReference>
<evidence type="ECO:0000256" key="1">
    <source>
        <dbReference type="ARBA" id="ARBA00010839"/>
    </source>
</evidence>
<dbReference type="AlphaFoldDB" id="A0A927ICQ9"/>
<keyword evidence="5" id="KW-1185">Reference proteome</keyword>
<comment type="similarity">
    <text evidence="1 2">Belongs to the UPF0225 family.</text>
</comment>
<evidence type="ECO:0000313" key="4">
    <source>
        <dbReference type="EMBL" id="MBD3932312.1"/>
    </source>
</evidence>
<gene>
    <name evidence="4" type="ORF">IF129_12200</name>
</gene>
<accession>A0A927ICQ9</accession>
<evidence type="ECO:0000313" key="5">
    <source>
        <dbReference type="Proteomes" id="UP000632289"/>
    </source>
</evidence>
<feature type="domain" description="YchJ-like middle NTF2-like" evidence="3">
    <location>
        <begin position="36"/>
        <end position="130"/>
    </location>
</feature>
<reference evidence="4" key="1">
    <citation type="submission" date="2020-09" db="EMBL/GenBank/DDBJ databases">
        <title>Secondary metabolite and genome analysis of marine Streptomyces chumphonensis KK1-2T.</title>
        <authorList>
            <person name="Phongsopitanun W."/>
            <person name="Kanchanasin P."/>
            <person name="Pittayakhajonwut P."/>
            <person name="Suwanborirux K."/>
            <person name="Tanasupawat S."/>
        </authorList>
    </citation>
    <scope>NUCLEOTIDE SEQUENCE</scope>
    <source>
        <strain evidence="4">KK1-2</strain>
    </source>
</reference>
<dbReference type="Pfam" id="PF17775">
    <property type="entry name" value="YchJ_M-like"/>
    <property type="match status" value="1"/>
</dbReference>
<name>A0A927ICQ9_9ACTN</name>
<dbReference type="InterPro" id="IPR004027">
    <property type="entry name" value="SEC_C_motif"/>
</dbReference>
<sequence length="133" mass="14864">MPRDEGRDQDRCPCGRATRYAACCGRLHGGTVTAGTPEELMRSRYAAFVVGDTDYLLRTWHPDTRPAELRPDGEQVWLRLDVLSSTDGGPFNAEGTVEFRAHYAVPGGVGSLHERSRFVRHRGRWVYVDGDVS</sequence>
<organism evidence="4 5">
    <name type="scientific">Streptomyces chumphonensis</name>
    <dbReference type="NCBI Taxonomy" id="1214925"/>
    <lineage>
        <taxon>Bacteria</taxon>
        <taxon>Bacillati</taxon>
        <taxon>Actinomycetota</taxon>
        <taxon>Actinomycetes</taxon>
        <taxon>Kitasatosporales</taxon>
        <taxon>Streptomycetaceae</taxon>
        <taxon>Streptomyces</taxon>
    </lineage>
</organism>
<dbReference type="Proteomes" id="UP000632289">
    <property type="component" value="Unassembled WGS sequence"/>
</dbReference>
<dbReference type="InterPro" id="IPR023006">
    <property type="entry name" value="YchJ-like"/>
</dbReference>
<dbReference type="Gene3D" id="3.10.450.50">
    <property type="match status" value="1"/>
</dbReference>